<dbReference type="GeneID" id="57170017"/>
<evidence type="ECO:0000313" key="2">
    <source>
        <dbReference type="EMBL" id="TDH20945.1"/>
    </source>
</evidence>
<evidence type="ECO:0000313" key="3">
    <source>
        <dbReference type="EMBL" id="TDZ52517.1"/>
    </source>
</evidence>
<evidence type="ECO:0000313" key="5">
    <source>
        <dbReference type="Proteomes" id="UP000295627"/>
    </source>
</evidence>
<keyword evidence="1" id="KW-0732">Signal</keyword>
<dbReference type="OrthoDB" id="9963109at2"/>
<reference evidence="4 5" key="2">
    <citation type="journal article" date="2019" name="Sci. Rep.">
        <title>Extended insight into the Mycobacterium chelonae-abscessus complex through whole genome sequencing of Mycobacterium salmoniphilum outbreak and Mycobacterium salmoniphilum-like strains.</title>
        <authorList>
            <person name="Behra P.R.K."/>
            <person name="Das S."/>
            <person name="Pettersson B.M.F."/>
            <person name="Shirreff L."/>
            <person name="DuCote T."/>
            <person name="Jacobsson K.G."/>
            <person name="Ennis D.G."/>
            <person name="Kirsebom L.A."/>
        </authorList>
    </citation>
    <scope>NUCLEOTIDE SEQUENCE [LARGE SCALE GENOMIC DNA]</scope>
    <source>
        <strain evidence="3 4">CCUG 63697</strain>
        <strain evidence="2 5">DSM 45524</strain>
    </source>
</reference>
<dbReference type="AlphaFoldDB" id="A0A4R8RHR2"/>
<comment type="caution">
    <text evidence="3">The sequence shown here is derived from an EMBL/GenBank/DDBJ whole genome shotgun (WGS) entry which is preliminary data.</text>
</comment>
<name>A0A4R8RHR2_9MYCO</name>
<accession>A0A4R8RHR2</accession>
<dbReference type="EMBL" id="RXLR01000015">
    <property type="protein sequence ID" value="TDH20945.1"/>
    <property type="molecule type" value="Genomic_DNA"/>
</dbReference>
<feature type="signal peptide" evidence="1">
    <location>
        <begin position="1"/>
        <end position="28"/>
    </location>
</feature>
<proteinExistence type="predicted"/>
<evidence type="ECO:0000256" key="1">
    <source>
        <dbReference type="SAM" id="SignalP"/>
    </source>
</evidence>
<dbReference type="Proteomes" id="UP000295627">
    <property type="component" value="Unassembled WGS sequence"/>
</dbReference>
<dbReference type="RefSeq" id="WP_131815781.1">
    <property type="nucleotide sequence ID" value="NZ_MAFQ01000009.1"/>
</dbReference>
<organism evidence="3 4">
    <name type="scientific">Mycobacteroides franklinii</name>
    <dbReference type="NCBI Taxonomy" id="948102"/>
    <lineage>
        <taxon>Bacteria</taxon>
        <taxon>Bacillati</taxon>
        <taxon>Actinomycetota</taxon>
        <taxon>Actinomycetes</taxon>
        <taxon>Mycobacteriales</taxon>
        <taxon>Mycobacteriaceae</taxon>
        <taxon>Mycobacteroides</taxon>
    </lineage>
</organism>
<reference evidence="2" key="1">
    <citation type="submission" date="2018-12" db="EMBL/GenBank/DDBJ databases">
        <authorList>
            <person name="Behra P.R.K."/>
            <person name="Das S."/>
            <person name="Pettersson B.M.F."/>
            <person name="Shirreff L."/>
            <person name="Ducote T."/>
            <person name="Jacobsson K.-G."/>
            <person name="Ennis D.G."/>
            <person name="Kirsebom L.A."/>
        </authorList>
    </citation>
    <scope>NUCLEOTIDE SEQUENCE</scope>
    <source>
        <strain evidence="2">DSM 45524</strain>
    </source>
</reference>
<keyword evidence="4" id="KW-1185">Reference proteome</keyword>
<evidence type="ECO:0000313" key="4">
    <source>
        <dbReference type="Proteomes" id="UP000295165"/>
    </source>
</evidence>
<dbReference type="Proteomes" id="UP000295165">
    <property type="component" value="Unassembled WGS sequence"/>
</dbReference>
<sequence precursor="true">MKRPHNVARILCSVFIAGALASAPFVLSAPSAGTAQATVCATAGYTTRCEGVPASAGYGYGYYPPGAYWGGPGYPPLAGAGIPIRPIP</sequence>
<gene>
    <name evidence="3" type="ORF">CCUG63697_00999</name>
    <name evidence="2" type="ORF">EJ571_13245</name>
</gene>
<feature type="chain" id="PRO_5038306096" evidence="1">
    <location>
        <begin position="29"/>
        <end position="88"/>
    </location>
</feature>
<protein>
    <submittedName>
        <fullName evidence="3">Uncharacterized protein</fullName>
    </submittedName>
</protein>
<dbReference type="EMBL" id="PECC01000026">
    <property type="protein sequence ID" value="TDZ52517.1"/>
    <property type="molecule type" value="Genomic_DNA"/>
</dbReference>